<dbReference type="InterPro" id="IPR011642">
    <property type="entry name" value="Gate_dom"/>
</dbReference>
<evidence type="ECO:0000256" key="1">
    <source>
        <dbReference type="SAM" id="Phobius"/>
    </source>
</evidence>
<dbReference type="NCBIfam" id="TIGR02871">
    <property type="entry name" value="spore_ylbJ"/>
    <property type="match status" value="1"/>
</dbReference>
<feature type="transmembrane region" description="Helical" evidence="1">
    <location>
        <begin position="239"/>
        <end position="265"/>
    </location>
</feature>
<feature type="transmembrane region" description="Helical" evidence="1">
    <location>
        <begin position="168"/>
        <end position="189"/>
    </location>
</feature>
<feature type="transmembrane region" description="Helical" evidence="1">
    <location>
        <begin position="67"/>
        <end position="91"/>
    </location>
</feature>
<gene>
    <name evidence="3" type="primary">ylbJ</name>
    <name evidence="3" type="ORF">KVH43_11020</name>
</gene>
<dbReference type="EMBL" id="CP078093">
    <property type="protein sequence ID" value="QXM05879.1"/>
    <property type="molecule type" value="Genomic_DNA"/>
</dbReference>
<feature type="transmembrane region" description="Helical" evidence="1">
    <location>
        <begin position="28"/>
        <end position="46"/>
    </location>
</feature>
<feature type="transmembrane region" description="Helical" evidence="1">
    <location>
        <begin position="349"/>
        <end position="370"/>
    </location>
</feature>
<evidence type="ECO:0000259" key="2">
    <source>
        <dbReference type="Pfam" id="PF07670"/>
    </source>
</evidence>
<evidence type="ECO:0000313" key="4">
    <source>
        <dbReference type="Proteomes" id="UP000886818"/>
    </source>
</evidence>
<feature type="domain" description="Nucleoside transporter/FeoB GTPase Gate" evidence="2">
    <location>
        <begin position="63"/>
        <end position="162"/>
    </location>
</feature>
<accession>A0ABX8RA01</accession>
<dbReference type="RefSeq" id="WP_218282577.1">
    <property type="nucleotide sequence ID" value="NZ_CP078093.1"/>
</dbReference>
<feature type="transmembrane region" description="Helical" evidence="1">
    <location>
        <begin position="308"/>
        <end position="328"/>
    </location>
</feature>
<keyword evidence="1" id="KW-0812">Transmembrane</keyword>
<feature type="transmembrane region" description="Helical" evidence="1">
    <location>
        <begin position="141"/>
        <end position="162"/>
    </location>
</feature>
<reference evidence="3" key="1">
    <citation type="submission" date="2021-07" db="EMBL/GenBank/DDBJ databases">
        <title>Complete genome sequence of Crassaminicella sp. 143-21, isolated from a deep-sea hydrothermal vent.</title>
        <authorList>
            <person name="Li X."/>
        </authorList>
    </citation>
    <scope>NUCLEOTIDE SEQUENCE</scope>
    <source>
        <strain evidence="3">143-21</strain>
    </source>
</reference>
<dbReference type="InterPro" id="IPR014226">
    <property type="entry name" value="Spore_IM_YlbJ"/>
</dbReference>
<name>A0ABX8RA01_9CLOT</name>
<protein>
    <submittedName>
        <fullName evidence="3">Sporulation integral membrane protein YlbJ</fullName>
    </submittedName>
</protein>
<evidence type="ECO:0000313" key="3">
    <source>
        <dbReference type="EMBL" id="QXM05879.1"/>
    </source>
</evidence>
<dbReference type="Pfam" id="PF07670">
    <property type="entry name" value="Gate"/>
    <property type="match status" value="1"/>
</dbReference>
<dbReference type="Proteomes" id="UP000886818">
    <property type="component" value="Chromosome"/>
</dbReference>
<feature type="transmembrane region" description="Helical" evidence="1">
    <location>
        <begin position="400"/>
        <end position="421"/>
    </location>
</feature>
<proteinExistence type="predicted"/>
<keyword evidence="1" id="KW-1133">Transmembrane helix</keyword>
<keyword evidence="4" id="KW-1185">Reference proteome</keyword>
<keyword evidence="1" id="KW-0472">Membrane</keyword>
<organism evidence="3 4">
    <name type="scientific">Crassaminicella indica</name>
    <dbReference type="NCBI Taxonomy" id="2855394"/>
    <lineage>
        <taxon>Bacteria</taxon>
        <taxon>Bacillati</taxon>
        <taxon>Bacillota</taxon>
        <taxon>Clostridia</taxon>
        <taxon>Eubacteriales</taxon>
        <taxon>Clostridiaceae</taxon>
        <taxon>Crassaminicella</taxon>
    </lineage>
</organism>
<sequence length="434" mass="48803">MILFIFGLTLFLILYKFKKNSIYPKIKHLLLIFITCFLVINIIKFPDAAFDAAKLGVDTWFNVVFPALLPFFIGAELLISLGVVNFIGILLEPIIRPIFNVPGEGSFILAMSITSGYPMGIKLISQFRNKKLFSKIEAQRLMSFCSTSGPLFMIGAVAIGMFHNTQLGTSIALAHYLGAITVGILFRFYKLKNQYKIYYKVKNNYIKRAFKGLFEAMKDSSKSFGELLGSAVKNSVETLLVVGGFIILFSVIIRLLTIIGFIQAISCFMKDWLFFFDLKKSTCEAVVSGVFEMTMGCKLLSEIKDISFIQQALFTTMIISWSGFSIHAQAASLIGKTDLNTGTYIFSKFLHALFSSMFVFITVPITHTAFKHINIPVFLQNSTTILNPTWTSKILFSSKLFISITILVIVLSILLQIFFLISRIFFSFQKNEGL</sequence>